<evidence type="ECO:0008006" key="3">
    <source>
        <dbReference type="Google" id="ProtNLM"/>
    </source>
</evidence>
<dbReference type="AlphaFoldDB" id="A0A8X8LFR4"/>
<sequence length="523" mass="62398">MPNRSTDALFQLVQSLERSEKRNFKLYMNRISAGGGGDLKIVQLFDALDKMKQYDEEALLKKNPSLQKQQLSNLKAHLYHELLASLRLLKQEENIDLQLHEQLDFARLLYNKGLYHQSLRILDRIKDLARTNNQVTYIGQVLFLEKKIESLHITRSMQDRAERLSAEVEEVNARLSVIGKLSNLSLQLYSWYIRNGHARNEKDTAALDLFFKQDVLQHSQTCKGFYERLYLYQCYCWYAFITQDFLMYYRYCQKWVDIFDNDPKMIEIETAHYIKGMHNLMSAHFDLRNYQKFNESIEVFEKFIETPVIQGNQNNLIQTFIYLVTAKLNKHFMEGTFTEGLYLVPYIEEKIKEYELYLDRHRILVFYYKIASLYFGSGDHDKSIDYLNKIINLKVDLRTDLQCYARLLHLIAHYELGNFELLEYLLKSVYRFMAKMENLSTVEEKIFAFLRNSFRLTPRQLKPQFETLLQTLKPLEKNRLESRAFMYLDIISWLESKIDQKPVQDIIRQKFLDARRNKTDQTV</sequence>
<dbReference type="EMBL" id="FNNO01000017">
    <property type="protein sequence ID" value="SDX48892.1"/>
    <property type="molecule type" value="Genomic_DNA"/>
</dbReference>
<dbReference type="Proteomes" id="UP000198711">
    <property type="component" value="Unassembled WGS sequence"/>
</dbReference>
<comment type="caution">
    <text evidence="1">The sequence shown here is derived from an EMBL/GenBank/DDBJ whole genome shotgun (WGS) entry which is preliminary data.</text>
</comment>
<organism evidence="1 2">
    <name type="scientific">Hydrobacter penzbergensis</name>
    <dbReference type="NCBI Taxonomy" id="1235997"/>
    <lineage>
        <taxon>Bacteria</taxon>
        <taxon>Pseudomonadati</taxon>
        <taxon>Bacteroidota</taxon>
        <taxon>Chitinophagia</taxon>
        <taxon>Chitinophagales</taxon>
        <taxon>Chitinophagaceae</taxon>
        <taxon>Hydrobacter</taxon>
    </lineage>
</organism>
<keyword evidence="2" id="KW-1185">Reference proteome</keyword>
<accession>A0A8X8LFR4</accession>
<dbReference type="Gene3D" id="1.25.40.10">
    <property type="entry name" value="Tetratricopeptide repeat domain"/>
    <property type="match status" value="1"/>
</dbReference>
<proteinExistence type="predicted"/>
<dbReference type="RefSeq" id="WP_092726369.1">
    <property type="nucleotide sequence ID" value="NZ_FNNO01000017.1"/>
</dbReference>
<dbReference type="InterPro" id="IPR011990">
    <property type="entry name" value="TPR-like_helical_dom_sf"/>
</dbReference>
<reference evidence="1 2" key="1">
    <citation type="submission" date="2016-10" db="EMBL/GenBank/DDBJ databases">
        <authorList>
            <person name="Varghese N."/>
            <person name="Submissions S."/>
        </authorList>
    </citation>
    <scope>NUCLEOTIDE SEQUENCE [LARGE SCALE GENOMIC DNA]</scope>
    <source>
        <strain evidence="1 2">DSM 25353</strain>
    </source>
</reference>
<protein>
    <recommendedName>
        <fullName evidence="3">Tetratricopeptide repeat-containing protein</fullName>
    </recommendedName>
</protein>
<gene>
    <name evidence="1" type="ORF">SAMN05444410_11763</name>
</gene>
<evidence type="ECO:0000313" key="2">
    <source>
        <dbReference type="Proteomes" id="UP000198711"/>
    </source>
</evidence>
<evidence type="ECO:0000313" key="1">
    <source>
        <dbReference type="EMBL" id="SDX48892.1"/>
    </source>
</evidence>
<name>A0A8X8LFR4_9BACT</name>